<name>A0ABQ9CUW2_9PASS</name>
<protein>
    <submittedName>
        <fullName evidence="1">Uncharacterized protein</fullName>
    </submittedName>
</protein>
<accession>A0ABQ9CUW2</accession>
<evidence type="ECO:0000313" key="1">
    <source>
        <dbReference type="EMBL" id="KAJ7408049.1"/>
    </source>
</evidence>
<comment type="caution">
    <text evidence="1">The sequence shown here is derived from an EMBL/GenBank/DDBJ whole genome shotgun (WGS) entry which is preliminary data.</text>
</comment>
<proteinExistence type="predicted"/>
<gene>
    <name evidence="1" type="ORF">WISP_122966</name>
</gene>
<dbReference type="Proteomes" id="UP001145742">
    <property type="component" value="Unassembled WGS sequence"/>
</dbReference>
<organism evidence="1 2">
    <name type="scientific">Willisornis vidua</name>
    <name type="common">Xingu scale-backed antbird</name>
    <dbReference type="NCBI Taxonomy" id="1566151"/>
    <lineage>
        <taxon>Eukaryota</taxon>
        <taxon>Metazoa</taxon>
        <taxon>Chordata</taxon>
        <taxon>Craniata</taxon>
        <taxon>Vertebrata</taxon>
        <taxon>Euteleostomi</taxon>
        <taxon>Archelosauria</taxon>
        <taxon>Archosauria</taxon>
        <taxon>Dinosauria</taxon>
        <taxon>Saurischia</taxon>
        <taxon>Theropoda</taxon>
        <taxon>Coelurosauria</taxon>
        <taxon>Aves</taxon>
        <taxon>Neognathae</taxon>
        <taxon>Neoaves</taxon>
        <taxon>Telluraves</taxon>
        <taxon>Australaves</taxon>
        <taxon>Passeriformes</taxon>
        <taxon>Thamnophilidae</taxon>
        <taxon>Willisornis</taxon>
    </lineage>
</organism>
<keyword evidence="2" id="KW-1185">Reference proteome</keyword>
<reference evidence="1" key="1">
    <citation type="submission" date="2019-10" db="EMBL/GenBank/DDBJ databases">
        <authorList>
            <person name="Soares A.E.R."/>
            <person name="Aleixo A."/>
            <person name="Schneider P."/>
            <person name="Miyaki C.Y."/>
            <person name="Schneider M.P."/>
            <person name="Mello C."/>
            <person name="Vasconcelos A.T.R."/>
        </authorList>
    </citation>
    <scope>NUCLEOTIDE SEQUENCE</scope>
    <source>
        <tissue evidence="1">Muscle</tissue>
    </source>
</reference>
<evidence type="ECO:0000313" key="2">
    <source>
        <dbReference type="Proteomes" id="UP001145742"/>
    </source>
</evidence>
<dbReference type="EMBL" id="WHWB01034567">
    <property type="protein sequence ID" value="KAJ7408049.1"/>
    <property type="molecule type" value="Genomic_DNA"/>
</dbReference>
<sequence length="204" mass="22496">MVLQSSHRPCIPPLDLLQQLHVLLTLEASELDVVFQTLPGHNMPDSKDPLLPVGPFTDYPTLPAPLRLMPQLCSRTRFKLLRPEKLHFPKADLLGLPSHTATSLRNVFEVDLKKRIENSFLPLCGLNNFFPHRLAICKTSSSSIKSLCAADDKCSDGKAGVQQGSLRLLAAGKFPAGLQDTESILKRISKTSAGWWESFVLSGE</sequence>